<keyword evidence="5 7" id="KW-1133">Transmembrane helix</keyword>
<organism evidence="9 10">
    <name type="scientific">Saponaria officinalis</name>
    <name type="common">Common soapwort</name>
    <name type="synonym">Lychnis saponaria</name>
    <dbReference type="NCBI Taxonomy" id="3572"/>
    <lineage>
        <taxon>Eukaryota</taxon>
        <taxon>Viridiplantae</taxon>
        <taxon>Streptophyta</taxon>
        <taxon>Embryophyta</taxon>
        <taxon>Tracheophyta</taxon>
        <taxon>Spermatophyta</taxon>
        <taxon>Magnoliopsida</taxon>
        <taxon>eudicotyledons</taxon>
        <taxon>Gunneridae</taxon>
        <taxon>Pentapetalae</taxon>
        <taxon>Caryophyllales</taxon>
        <taxon>Caryophyllaceae</taxon>
        <taxon>Caryophylleae</taxon>
        <taxon>Saponaria</taxon>
    </lineage>
</organism>
<dbReference type="EMBL" id="JBDFQZ010000010">
    <property type="protein sequence ID" value="KAK9681571.1"/>
    <property type="molecule type" value="Genomic_DNA"/>
</dbReference>
<evidence type="ECO:0000256" key="4">
    <source>
        <dbReference type="ARBA" id="ARBA00022692"/>
    </source>
</evidence>
<feature type="transmembrane region" description="Helical" evidence="7">
    <location>
        <begin position="224"/>
        <end position="245"/>
    </location>
</feature>
<keyword evidence="4 7" id="KW-0812">Transmembrane</keyword>
<keyword evidence="6 7" id="KW-0472">Membrane</keyword>
<evidence type="ECO:0000313" key="10">
    <source>
        <dbReference type="Proteomes" id="UP001443914"/>
    </source>
</evidence>
<accession>A0AAW1HXA3</accession>
<evidence type="ECO:0000256" key="2">
    <source>
        <dbReference type="ARBA" id="ARBA00006779"/>
    </source>
</evidence>
<evidence type="ECO:0000256" key="1">
    <source>
        <dbReference type="ARBA" id="ARBA00004128"/>
    </source>
</evidence>
<name>A0AAW1HXA3_SAPOF</name>
<gene>
    <name evidence="9" type="ORF">RND81_10G012000</name>
</gene>
<evidence type="ECO:0000256" key="7">
    <source>
        <dbReference type="SAM" id="Phobius"/>
    </source>
</evidence>
<comment type="similarity">
    <text evidence="2">Belongs to the plant tobamovirus multiplication TOM1 protein family.</text>
</comment>
<dbReference type="InterPro" id="IPR040226">
    <property type="entry name" value="THH1/TOM1/TOM3"/>
</dbReference>
<dbReference type="Pfam" id="PF06454">
    <property type="entry name" value="THH1_TOM1-3_dom"/>
    <property type="match status" value="1"/>
</dbReference>
<dbReference type="InterPro" id="IPR009457">
    <property type="entry name" value="THH1/TOM1/TOM3_dom"/>
</dbReference>
<feature type="transmembrane region" description="Helical" evidence="7">
    <location>
        <begin position="116"/>
        <end position="135"/>
    </location>
</feature>
<feature type="transmembrane region" description="Helical" evidence="7">
    <location>
        <begin position="181"/>
        <end position="203"/>
    </location>
</feature>
<feature type="transmembrane region" description="Helical" evidence="7">
    <location>
        <begin position="147"/>
        <end position="169"/>
    </location>
</feature>
<proteinExistence type="inferred from homology"/>
<reference evidence="9" key="1">
    <citation type="submission" date="2024-03" db="EMBL/GenBank/DDBJ databases">
        <title>WGS assembly of Saponaria officinalis var. Norfolk2.</title>
        <authorList>
            <person name="Jenkins J."/>
            <person name="Shu S."/>
            <person name="Grimwood J."/>
            <person name="Barry K."/>
            <person name="Goodstein D."/>
            <person name="Schmutz J."/>
            <person name="Leebens-Mack J."/>
            <person name="Osbourn A."/>
        </authorList>
    </citation>
    <scope>NUCLEOTIDE SEQUENCE [LARGE SCALE GENOMIC DNA]</scope>
    <source>
        <strain evidence="9">JIC</strain>
    </source>
</reference>
<dbReference type="AlphaFoldDB" id="A0AAW1HXA3"/>
<evidence type="ECO:0000256" key="5">
    <source>
        <dbReference type="ARBA" id="ARBA00022989"/>
    </source>
</evidence>
<feature type="domain" description="THH1/TOM1/TOM3" evidence="8">
    <location>
        <begin position="25"/>
        <end position="294"/>
    </location>
</feature>
<dbReference type="PANTHER" id="PTHR31142:SF1">
    <property type="entry name" value="TOBAMOVIRUS MULTIPLICATION PROTEIN 1"/>
    <property type="match status" value="1"/>
</dbReference>
<feature type="transmembrane region" description="Helical" evidence="7">
    <location>
        <begin position="261"/>
        <end position="279"/>
    </location>
</feature>
<dbReference type="GO" id="GO:0009705">
    <property type="term" value="C:plant-type vacuole membrane"/>
    <property type="evidence" value="ECO:0007669"/>
    <property type="project" value="TreeGrafter"/>
</dbReference>
<evidence type="ECO:0000256" key="3">
    <source>
        <dbReference type="ARBA" id="ARBA00022554"/>
    </source>
</evidence>
<keyword evidence="10" id="KW-1185">Reference proteome</keyword>
<evidence type="ECO:0000256" key="6">
    <source>
        <dbReference type="ARBA" id="ARBA00023136"/>
    </source>
</evidence>
<dbReference type="Proteomes" id="UP001443914">
    <property type="component" value="Unassembled WGS sequence"/>
</dbReference>
<dbReference type="PANTHER" id="PTHR31142">
    <property type="entry name" value="TOBAMOVIRUS MULTIPLICATION PROTEIN 1-LIKE ISOFORM X1"/>
    <property type="match status" value="1"/>
</dbReference>
<comment type="caution">
    <text evidence="9">The sequence shown here is derived from an EMBL/GenBank/DDBJ whole genome shotgun (WGS) entry which is preliminary data.</text>
</comment>
<keyword evidence="3" id="KW-0926">Vacuole</keyword>
<protein>
    <recommendedName>
        <fullName evidence="8">THH1/TOM1/TOM3 domain-containing protein</fullName>
    </recommendedName>
</protein>
<comment type="subcellular location">
    <subcellularLocation>
        <location evidence="1">Vacuole membrane</location>
        <topology evidence="1">Multi-pass membrane protein</topology>
    </subcellularLocation>
</comment>
<evidence type="ECO:0000313" key="9">
    <source>
        <dbReference type="EMBL" id="KAK9681571.1"/>
    </source>
</evidence>
<feature type="transmembrane region" description="Helical" evidence="7">
    <location>
        <begin position="42"/>
        <end position="65"/>
    </location>
</feature>
<sequence>MINQMMLECKLSRNKMSKMLKITRNNWWEEINSSVVWQDVTFFTLSALFALVSSFALIQLIRIDFRVPGYKWTTQKVFHLMNFIVNGVRALVFGLHKQVFVLRPKVLELVLLDLPGLVFFSTYTLLVLFWAQIYHQARSLPADNLKLFYILFNAVIYFIQVGIWIFLWLDDNKTIESSARIFVAAVSLVAAVGFLVYGGRLFVMLRQYPIESRGKTKKLYEVGSVTAICFTCFFIRCIVVCVSAVDADASLDVMNHPILDFLYYMIVEILPSALVLFILRKLPTKRMSALYHPIC</sequence>
<evidence type="ECO:0000259" key="8">
    <source>
        <dbReference type="Pfam" id="PF06454"/>
    </source>
</evidence>